<gene>
    <name evidence="3" type="ORF">SCHPADRAFT_938374</name>
</gene>
<evidence type="ECO:0000313" key="4">
    <source>
        <dbReference type="Proteomes" id="UP000053477"/>
    </source>
</evidence>
<dbReference type="SUPFAM" id="SSF89895">
    <property type="entry name" value="FYSH domain"/>
    <property type="match status" value="1"/>
</dbReference>
<dbReference type="AlphaFoldDB" id="A0A0H2RV95"/>
<evidence type="ECO:0000259" key="2">
    <source>
        <dbReference type="Pfam" id="PF01172"/>
    </source>
</evidence>
<protein>
    <recommendedName>
        <fullName evidence="2">Ribosome maturation protein SDO1/SBDS N-terminal domain-containing protein</fullName>
    </recommendedName>
</protein>
<feature type="compositionally biased region" description="Basic and acidic residues" evidence="1">
    <location>
        <begin position="115"/>
        <end position="126"/>
    </location>
</feature>
<organism evidence="3 4">
    <name type="scientific">Schizopora paradoxa</name>
    <dbReference type="NCBI Taxonomy" id="27342"/>
    <lineage>
        <taxon>Eukaryota</taxon>
        <taxon>Fungi</taxon>
        <taxon>Dikarya</taxon>
        <taxon>Basidiomycota</taxon>
        <taxon>Agaricomycotina</taxon>
        <taxon>Agaricomycetes</taxon>
        <taxon>Hymenochaetales</taxon>
        <taxon>Schizoporaceae</taxon>
        <taxon>Schizopora</taxon>
    </lineage>
</organism>
<reference evidence="3 4" key="1">
    <citation type="submission" date="2015-04" db="EMBL/GenBank/DDBJ databases">
        <title>Complete genome sequence of Schizopora paradoxa KUC8140, a cosmopolitan wood degrader in East Asia.</title>
        <authorList>
            <consortium name="DOE Joint Genome Institute"/>
            <person name="Min B."/>
            <person name="Park H."/>
            <person name="Jang Y."/>
            <person name="Kim J.-J."/>
            <person name="Kim K.H."/>
            <person name="Pangilinan J."/>
            <person name="Lipzen A."/>
            <person name="Riley R."/>
            <person name="Grigoriev I.V."/>
            <person name="Spatafora J.W."/>
            <person name="Choi I.-G."/>
        </authorList>
    </citation>
    <scope>NUCLEOTIDE SEQUENCE [LARGE SCALE GENOMIC DNA]</scope>
    <source>
        <strain evidence="3 4">KUC8140</strain>
    </source>
</reference>
<keyword evidence="4" id="KW-1185">Reference proteome</keyword>
<dbReference type="Gene3D" id="3.30.1250.10">
    <property type="entry name" value="Ribosome maturation protein SBDS, N-terminal domain"/>
    <property type="match status" value="1"/>
</dbReference>
<name>A0A0H2RV95_9AGAM</name>
<feature type="domain" description="Ribosome maturation protein SDO1/SBDS N-terminal" evidence="2">
    <location>
        <begin position="6"/>
        <end position="105"/>
    </location>
</feature>
<evidence type="ECO:0000313" key="3">
    <source>
        <dbReference type="EMBL" id="KLO15915.1"/>
    </source>
</evidence>
<dbReference type="InterPro" id="IPR019783">
    <property type="entry name" value="SDO1/SBDS_N"/>
</dbReference>
<sequence length="135" mass="15170">MPAKTNRVVLKVNNEFYSIFIDNEEAYTAWKDSEDQPISEMIVFTGDNIFKGKKRAPSKDQASDQDLENAFIDLLPDYEGDASSKEFLDEVKRYILLKGELAHDEGMDSTWTSRNDARGGKIHDTRGSGSRTTGA</sequence>
<dbReference type="Pfam" id="PF01172">
    <property type="entry name" value="SBDS_N"/>
    <property type="match status" value="1"/>
</dbReference>
<dbReference type="Proteomes" id="UP000053477">
    <property type="component" value="Unassembled WGS sequence"/>
</dbReference>
<feature type="region of interest" description="Disordered" evidence="1">
    <location>
        <begin position="106"/>
        <end position="135"/>
    </location>
</feature>
<dbReference type="InParanoid" id="A0A0H2RV95"/>
<dbReference type="InterPro" id="IPR036786">
    <property type="entry name" value="Ribosome_mat_SBDS_N_sf"/>
</dbReference>
<proteinExistence type="predicted"/>
<evidence type="ECO:0000256" key="1">
    <source>
        <dbReference type="SAM" id="MobiDB-lite"/>
    </source>
</evidence>
<dbReference type="EMBL" id="KQ085923">
    <property type="protein sequence ID" value="KLO15915.1"/>
    <property type="molecule type" value="Genomic_DNA"/>
</dbReference>
<accession>A0A0H2RV95</accession>